<evidence type="ECO:0008006" key="3">
    <source>
        <dbReference type="Google" id="ProtNLM"/>
    </source>
</evidence>
<protein>
    <recommendedName>
        <fullName evidence="3">TRASH domain-containing protein</fullName>
    </recommendedName>
</protein>
<comment type="caution">
    <text evidence="1">The sequence shown here is derived from an EMBL/GenBank/DDBJ whole genome shotgun (WGS) entry which is preliminary data.</text>
</comment>
<name>A0ABW6FH04_9ACTN</name>
<organism evidence="1 2">
    <name type="scientific">Streptomyces albidochromogenes</name>
    <dbReference type="NCBI Taxonomy" id="329524"/>
    <lineage>
        <taxon>Bacteria</taxon>
        <taxon>Bacillati</taxon>
        <taxon>Actinomycetota</taxon>
        <taxon>Actinomycetes</taxon>
        <taxon>Kitasatosporales</taxon>
        <taxon>Streptomycetaceae</taxon>
        <taxon>Streptomyces</taxon>
    </lineage>
</organism>
<sequence length="133" mass="14538">MVVAEVLTRRVRRAEAEAELDQVDELWQAAWTEQAGLAGLITLCGAVHEPATAFPEGPLGRESRSLTVFDPRTAQELSAPRIPDLDERRCPMCDDTLFVPVELGRALVYCSAQCQNAARQTAQGGAIPPHKTR</sequence>
<dbReference type="EMBL" id="JBHXIJ010000037">
    <property type="protein sequence ID" value="MFD5098945.1"/>
    <property type="molecule type" value="Genomic_DNA"/>
</dbReference>
<evidence type="ECO:0000313" key="2">
    <source>
        <dbReference type="Proteomes" id="UP001598448"/>
    </source>
</evidence>
<keyword evidence="2" id="KW-1185">Reference proteome</keyword>
<dbReference type="Proteomes" id="UP001598448">
    <property type="component" value="Unassembled WGS sequence"/>
</dbReference>
<accession>A0ABW6FH04</accession>
<reference evidence="1 2" key="1">
    <citation type="submission" date="2024-09" db="EMBL/GenBank/DDBJ databases">
        <title>The Natural Products Discovery Center: Release of the First 8490 Sequenced Strains for Exploring Actinobacteria Biosynthetic Diversity.</title>
        <authorList>
            <person name="Kalkreuter E."/>
            <person name="Kautsar S.A."/>
            <person name="Yang D."/>
            <person name="Bader C.D."/>
            <person name="Teijaro C.N."/>
            <person name="Fluegel L."/>
            <person name="Davis C.M."/>
            <person name="Simpson J.R."/>
            <person name="Lauterbach L."/>
            <person name="Steele A.D."/>
            <person name="Gui C."/>
            <person name="Meng S."/>
            <person name="Li G."/>
            <person name="Viehrig K."/>
            <person name="Ye F."/>
            <person name="Su P."/>
            <person name="Kiefer A.F."/>
            <person name="Nichols A."/>
            <person name="Cepeda A.J."/>
            <person name="Yan W."/>
            <person name="Fan B."/>
            <person name="Jiang Y."/>
            <person name="Adhikari A."/>
            <person name="Zheng C.-J."/>
            <person name="Schuster L."/>
            <person name="Cowan T.M."/>
            <person name="Smanski M.J."/>
            <person name="Chevrette M.G."/>
            <person name="De Carvalho L.P.S."/>
            <person name="Shen B."/>
        </authorList>
    </citation>
    <scope>NUCLEOTIDE SEQUENCE [LARGE SCALE GENOMIC DNA]</scope>
    <source>
        <strain evidence="1 2">NPDC058348</strain>
    </source>
</reference>
<proteinExistence type="predicted"/>
<evidence type="ECO:0000313" key="1">
    <source>
        <dbReference type="EMBL" id="MFD5098945.1"/>
    </source>
</evidence>
<dbReference type="RefSeq" id="WP_386710746.1">
    <property type="nucleotide sequence ID" value="NZ_JBHXIJ010000037.1"/>
</dbReference>
<gene>
    <name evidence="1" type="ORF">ACFWJN_08245</name>
</gene>